<evidence type="ECO:0000313" key="3">
    <source>
        <dbReference type="Proteomes" id="UP000570851"/>
    </source>
</evidence>
<sequence>MKYKIYELIGENCMSQKAGQQIYDLIYPQLQAGKAVELDFAGVRRFLSVFFNFAIGQLLRDIKPEDLDQLLVVSNLSPLGQQTYDEVIENAKRYYSDEQYREAVNEMILEQSAC</sequence>
<evidence type="ECO:0000313" key="2">
    <source>
        <dbReference type="EMBL" id="MBC1303417.1"/>
    </source>
</evidence>
<comment type="caution">
    <text evidence="2">The sequence shown here is derived from an EMBL/GenBank/DDBJ whole genome shotgun (WGS) entry which is preliminary data.</text>
</comment>
<protein>
    <submittedName>
        <fullName evidence="2">STAS-like domain-containing protein</fullName>
    </submittedName>
</protein>
<dbReference type="EMBL" id="JACKZP010000062">
    <property type="protein sequence ID" value="MBC1303417.1"/>
    <property type="molecule type" value="Genomic_DNA"/>
</dbReference>
<dbReference type="InterPro" id="IPR025474">
    <property type="entry name" value="DUF4325"/>
</dbReference>
<dbReference type="RefSeq" id="WP_011319997.1">
    <property type="nucleotide sequence ID" value="NZ_JACKZP010000062.1"/>
</dbReference>
<reference evidence="2 3" key="1">
    <citation type="submission" date="2019-11" db="EMBL/GenBank/DDBJ databases">
        <title>Comparison of genomes from free-living endosymbiotic cyanobacteria isolated from Azolla.</title>
        <authorList>
            <person name="Thiel T."/>
            <person name="Pratte B."/>
        </authorList>
    </citation>
    <scope>NUCLEOTIDE SEQUENCE [LARGE SCALE GENOMIC DNA]</scope>
    <source>
        <strain evidence="2 3">N2B</strain>
    </source>
</reference>
<name>A0ABR6SAH6_ANAVA</name>
<organism evidence="2 3">
    <name type="scientific">Trichormus variabilis N2B</name>
    <dbReference type="NCBI Taxonomy" id="2681315"/>
    <lineage>
        <taxon>Bacteria</taxon>
        <taxon>Bacillati</taxon>
        <taxon>Cyanobacteriota</taxon>
        <taxon>Cyanophyceae</taxon>
        <taxon>Nostocales</taxon>
        <taxon>Nostocaceae</taxon>
        <taxon>Trichormus</taxon>
    </lineage>
</organism>
<dbReference type="GeneID" id="58726050"/>
<dbReference type="Proteomes" id="UP000570851">
    <property type="component" value="Unassembled WGS sequence"/>
</dbReference>
<proteinExistence type="predicted"/>
<feature type="domain" description="DUF4325" evidence="1">
    <location>
        <begin position="18"/>
        <end position="78"/>
    </location>
</feature>
<dbReference type="Pfam" id="PF14213">
    <property type="entry name" value="DUF4325"/>
    <property type="match status" value="1"/>
</dbReference>
<accession>A0ABR6SAH6</accession>
<evidence type="ECO:0000259" key="1">
    <source>
        <dbReference type="Pfam" id="PF14213"/>
    </source>
</evidence>
<gene>
    <name evidence="2" type="ORF">GNE12_16010</name>
</gene>
<keyword evidence="3" id="KW-1185">Reference proteome</keyword>